<reference evidence="4 5" key="1">
    <citation type="submission" date="2017-02" db="EMBL/GenBank/DDBJ databases">
        <title>Whole genome sequencing of Metallibacterium scheffleri DSM 24874 (T).</title>
        <authorList>
            <person name="Kumar S."/>
            <person name="Patil P."/>
            <person name="Patil P.B."/>
        </authorList>
    </citation>
    <scope>NUCLEOTIDE SEQUENCE [LARGE SCALE GENOMIC DNA]</scope>
    <source>
        <strain evidence="4 5">DSM 24874</strain>
    </source>
</reference>
<name>A0A4S3KPF4_9GAMM</name>
<accession>A0A4S3KPF4</accession>
<protein>
    <recommendedName>
        <fullName evidence="3">Thioredoxin-like fold domain-containing protein</fullName>
    </recommendedName>
</protein>
<evidence type="ECO:0000256" key="2">
    <source>
        <dbReference type="SAM" id="SignalP"/>
    </source>
</evidence>
<feature type="domain" description="Thioredoxin-like fold" evidence="3">
    <location>
        <begin position="110"/>
        <end position="265"/>
    </location>
</feature>
<evidence type="ECO:0000313" key="4">
    <source>
        <dbReference type="EMBL" id="THD10877.1"/>
    </source>
</evidence>
<dbReference type="STRING" id="993689.GCA_002077135_00431"/>
<proteinExistence type="predicted"/>
<dbReference type="InterPro" id="IPR050824">
    <property type="entry name" value="Thiol_disulfide_DsbA"/>
</dbReference>
<evidence type="ECO:0000313" key="5">
    <source>
        <dbReference type="Proteomes" id="UP000307749"/>
    </source>
</evidence>
<evidence type="ECO:0000259" key="3">
    <source>
        <dbReference type="Pfam" id="PF13462"/>
    </source>
</evidence>
<gene>
    <name evidence="4" type="ORF">B1806_06510</name>
</gene>
<sequence>MLKSLIAAAALVLLLAGCSSSQPPSGSAASMAAPAPAASAAPAATASTAPAAAASAAPAVSASVASAASAPGAASAGGTPVAAPADTGKWVEGKNYFRIEPAVPTDHADHVVVTEVFSWGCPACNQFQPMADAIRKSMPAYVHWQYLPAAFIPPEDWPTFQRAYYTAQALGLDNPATHDAMFKAIWTPGGPLNTYDGLGTSQPHVKKNLPTIADIAKFYARHGADAATFEATADSFAVRAKMKRADQLIKAYGVDSTPTIVVNGTYRLDVASAGGLAQTQELVHYLAQKEAAAMHLQQ</sequence>
<dbReference type="RefSeq" id="WP_081125874.1">
    <property type="nucleotide sequence ID" value="NZ_LDOS01000001.1"/>
</dbReference>
<feature type="signal peptide" evidence="2">
    <location>
        <begin position="1"/>
        <end position="21"/>
    </location>
</feature>
<comment type="caution">
    <text evidence="4">The sequence shown here is derived from an EMBL/GenBank/DDBJ whole genome shotgun (WGS) entry which is preliminary data.</text>
</comment>
<dbReference type="OrthoDB" id="9784896at2"/>
<dbReference type="InterPro" id="IPR023205">
    <property type="entry name" value="DsbA/DsbL"/>
</dbReference>
<dbReference type="Proteomes" id="UP000307749">
    <property type="component" value="Unassembled WGS sequence"/>
</dbReference>
<evidence type="ECO:0000256" key="1">
    <source>
        <dbReference type="ARBA" id="ARBA00022729"/>
    </source>
</evidence>
<dbReference type="PANTHER" id="PTHR35891">
    <property type="entry name" value="THIOL:DISULFIDE INTERCHANGE PROTEIN DSBA"/>
    <property type="match status" value="1"/>
</dbReference>
<keyword evidence="1 2" id="KW-0732">Signal</keyword>
<dbReference type="InterPro" id="IPR012336">
    <property type="entry name" value="Thioredoxin-like_fold"/>
</dbReference>
<dbReference type="InterPro" id="IPR036249">
    <property type="entry name" value="Thioredoxin-like_sf"/>
</dbReference>
<dbReference type="SUPFAM" id="SSF52833">
    <property type="entry name" value="Thioredoxin-like"/>
    <property type="match status" value="1"/>
</dbReference>
<dbReference type="PROSITE" id="PS51257">
    <property type="entry name" value="PROKAR_LIPOPROTEIN"/>
    <property type="match status" value="1"/>
</dbReference>
<dbReference type="Gene3D" id="3.40.30.10">
    <property type="entry name" value="Glutaredoxin"/>
    <property type="match status" value="1"/>
</dbReference>
<dbReference type="Pfam" id="PF13462">
    <property type="entry name" value="Thioredoxin_4"/>
    <property type="match status" value="1"/>
</dbReference>
<organism evidence="4 5">
    <name type="scientific">Metallibacterium scheffleri</name>
    <dbReference type="NCBI Taxonomy" id="993689"/>
    <lineage>
        <taxon>Bacteria</taxon>
        <taxon>Pseudomonadati</taxon>
        <taxon>Pseudomonadota</taxon>
        <taxon>Gammaproteobacteria</taxon>
        <taxon>Lysobacterales</taxon>
        <taxon>Rhodanobacteraceae</taxon>
        <taxon>Metallibacterium</taxon>
    </lineage>
</organism>
<keyword evidence="5" id="KW-1185">Reference proteome</keyword>
<feature type="chain" id="PRO_5020215858" description="Thioredoxin-like fold domain-containing protein" evidence="2">
    <location>
        <begin position="22"/>
        <end position="298"/>
    </location>
</feature>
<dbReference type="PANTHER" id="PTHR35891:SF2">
    <property type="entry name" value="THIOL:DISULFIDE INTERCHANGE PROTEIN DSBA"/>
    <property type="match status" value="1"/>
</dbReference>
<dbReference type="AlphaFoldDB" id="A0A4S3KPF4"/>
<dbReference type="EMBL" id="MWQO01000020">
    <property type="protein sequence ID" value="THD10877.1"/>
    <property type="molecule type" value="Genomic_DNA"/>
</dbReference>
<dbReference type="CDD" id="cd03019">
    <property type="entry name" value="DsbA_DsbA"/>
    <property type="match status" value="1"/>
</dbReference>